<protein>
    <submittedName>
        <fullName evidence="3">LuxR family capsular biosynthesis transcriptional activator</fullName>
    </submittedName>
</protein>
<dbReference type="Gene3D" id="1.10.10.10">
    <property type="entry name" value="Winged helix-like DNA-binding domain superfamily/Winged helix DNA-binding domain"/>
    <property type="match status" value="1"/>
</dbReference>
<gene>
    <name evidence="3" type="ORF">EDC52_11249</name>
</gene>
<proteinExistence type="predicted"/>
<dbReference type="InterPro" id="IPR036388">
    <property type="entry name" value="WH-like_DNA-bd_sf"/>
</dbReference>
<evidence type="ECO:0000313" key="3">
    <source>
        <dbReference type="EMBL" id="TCV92493.1"/>
    </source>
</evidence>
<dbReference type="AlphaFoldDB" id="A0A4R3YNN5"/>
<comment type="caution">
    <text evidence="3">The sequence shown here is derived from an EMBL/GenBank/DDBJ whole genome shotgun (WGS) entry which is preliminary data.</text>
</comment>
<dbReference type="SUPFAM" id="SSF46894">
    <property type="entry name" value="C-terminal effector domain of the bipartite response regulators"/>
    <property type="match status" value="1"/>
</dbReference>
<evidence type="ECO:0000313" key="4">
    <source>
        <dbReference type="Proteomes" id="UP000295719"/>
    </source>
</evidence>
<name>A0A4R3YNN5_9GAMM</name>
<dbReference type="InterPro" id="IPR016032">
    <property type="entry name" value="Sig_transdc_resp-reg_C-effctor"/>
</dbReference>
<organism evidence="3 4">
    <name type="scientific">Biostraticola tofi</name>
    <dbReference type="NCBI Taxonomy" id="466109"/>
    <lineage>
        <taxon>Bacteria</taxon>
        <taxon>Pseudomonadati</taxon>
        <taxon>Pseudomonadota</taxon>
        <taxon>Gammaproteobacteria</taxon>
        <taxon>Enterobacterales</taxon>
        <taxon>Bruguierivoracaceae</taxon>
        <taxon>Biostraticola</taxon>
    </lineage>
</organism>
<dbReference type="GO" id="GO:0003677">
    <property type="term" value="F:DNA binding"/>
    <property type="evidence" value="ECO:0007669"/>
    <property type="project" value="UniProtKB-KW"/>
</dbReference>
<sequence>MTMTAYILDLCNYTRYAIKELLDNNVGIKLKSINSESITELCHRSALTPPTLVFINQSSFCPSAGENKGNELIKTLINKHPRTLFFIFIANDNINFHEFVPIKNNVIIASKLIEISKIETIIRYFIEVRKWRVDNTLFGFSPIRFSKTEAEIISMWMSGDETNDICRALRIKEKTVSSHKINIKRKTRATNKQAIYHLITIADSLKADIYAN</sequence>
<dbReference type="PROSITE" id="PS50043">
    <property type="entry name" value="HTH_LUXR_2"/>
    <property type="match status" value="1"/>
</dbReference>
<dbReference type="NCBIfam" id="NF011940">
    <property type="entry name" value="PRK15411.1"/>
    <property type="match status" value="1"/>
</dbReference>
<dbReference type="InterPro" id="IPR000792">
    <property type="entry name" value="Tscrpt_reg_LuxR_C"/>
</dbReference>
<accession>A0A4R3YNN5</accession>
<reference evidence="3 4" key="1">
    <citation type="submission" date="2019-03" db="EMBL/GenBank/DDBJ databases">
        <title>Genomic Encyclopedia of Type Strains, Phase IV (KMG-IV): sequencing the most valuable type-strain genomes for metagenomic binning, comparative biology and taxonomic classification.</title>
        <authorList>
            <person name="Goeker M."/>
        </authorList>
    </citation>
    <scope>NUCLEOTIDE SEQUENCE [LARGE SCALE GENOMIC DNA]</scope>
    <source>
        <strain evidence="3 4">DSM 19580</strain>
    </source>
</reference>
<feature type="domain" description="HTH luxR-type" evidence="2">
    <location>
        <begin position="138"/>
        <end position="203"/>
    </location>
</feature>
<dbReference type="Pfam" id="PF00196">
    <property type="entry name" value="GerE"/>
    <property type="match status" value="1"/>
</dbReference>
<dbReference type="SMART" id="SM00421">
    <property type="entry name" value="HTH_LUXR"/>
    <property type="match status" value="1"/>
</dbReference>
<dbReference type="OrthoDB" id="6613734at2"/>
<keyword evidence="4" id="KW-1185">Reference proteome</keyword>
<dbReference type="EMBL" id="SMCR01000012">
    <property type="protein sequence ID" value="TCV92493.1"/>
    <property type="molecule type" value="Genomic_DNA"/>
</dbReference>
<evidence type="ECO:0000259" key="2">
    <source>
        <dbReference type="PROSITE" id="PS50043"/>
    </source>
</evidence>
<dbReference type="GO" id="GO:0006355">
    <property type="term" value="P:regulation of DNA-templated transcription"/>
    <property type="evidence" value="ECO:0007669"/>
    <property type="project" value="InterPro"/>
</dbReference>
<dbReference type="RefSeq" id="WP_131867339.1">
    <property type="nucleotide sequence ID" value="NZ_SMCR01000012.1"/>
</dbReference>
<evidence type="ECO:0000256" key="1">
    <source>
        <dbReference type="ARBA" id="ARBA00023125"/>
    </source>
</evidence>
<dbReference type="Proteomes" id="UP000295719">
    <property type="component" value="Unassembled WGS sequence"/>
</dbReference>
<dbReference type="PRINTS" id="PR00038">
    <property type="entry name" value="HTHLUXR"/>
</dbReference>
<keyword evidence="1" id="KW-0238">DNA-binding</keyword>
<dbReference type="CDD" id="cd06170">
    <property type="entry name" value="LuxR_C_like"/>
    <property type="match status" value="1"/>
</dbReference>